<dbReference type="Proteomes" id="UP001162480">
    <property type="component" value="Chromosome 9"/>
</dbReference>
<dbReference type="PANTHER" id="PTHR11803:SF39">
    <property type="entry name" value="2-IMINOBUTANOATE_2-IMINOPROPANOATE DEAMINASE"/>
    <property type="match status" value="1"/>
</dbReference>
<name>A0AA36B5Q5_OCTVU</name>
<dbReference type="InterPro" id="IPR006175">
    <property type="entry name" value="YjgF/YER057c/UK114"/>
</dbReference>
<accession>A0AA36B5Q5</accession>
<dbReference type="Gene3D" id="3.30.1330.40">
    <property type="entry name" value="RutC-like"/>
    <property type="match status" value="1"/>
</dbReference>
<organism evidence="2 3">
    <name type="scientific">Octopus vulgaris</name>
    <name type="common">Common octopus</name>
    <dbReference type="NCBI Taxonomy" id="6645"/>
    <lineage>
        <taxon>Eukaryota</taxon>
        <taxon>Metazoa</taxon>
        <taxon>Spiralia</taxon>
        <taxon>Lophotrochozoa</taxon>
        <taxon>Mollusca</taxon>
        <taxon>Cephalopoda</taxon>
        <taxon>Coleoidea</taxon>
        <taxon>Octopodiformes</taxon>
        <taxon>Octopoda</taxon>
        <taxon>Incirrata</taxon>
        <taxon>Octopodidae</taxon>
        <taxon>Octopus</taxon>
    </lineage>
</organism>
<evidence type="ECO:0000313" key="3">
    <source>
        <dbReference type="Proteomes" id="UP001162480"/>
    </source>
</evidence>
<dbReference type="GO" id="GO:0005829">
    <property type="term" value="C:cytosol"/>
    <property type="evidence" value="ECO:0007669"/>
    <property type="project" value="TreeGrafter"/>
</dbReference>
<gene>
    <name evidence="2" type="ORF">OCTVUL_1B018392</name>
</gene>
<protein>
    <recommendedName>
        <fullName evidence="4">2-iminobutanoate/2-iminopropanoate deaminase</fullName>
    </recommendedName>
</protein>
<sequence>MAGICKRIINTVNAPKAIGAYSQAVVIDKTMYISGQLGLNPTTMEFPSNNAAEQADQALKNMSAILKEAGASLSNVVKTTVLLADINDFQAVNEIYSKYFAGTDFPARAAYQVGNLPKLARVEIEAIAVLANSQL</sequence>
<dbReference type="GO" id="GO:0019239">
    <property type="term" value="F:deaminase activity"/>
    <property type="evidence" value="ECO:0007669"/>
    <property type="project" value="TreeGrafter"/>
</dbReference>
<dbReference type="GO" id="GO:0005739">
    <property type="term" value="C:mitochondrion"/>
    <property type="evidence" value="ECO:0007669"/>
    <property type="project" value="TreeGrafter"/>
</dbReference>
<evidence type="ECO:0000313" key="2">
    <source>
        <dbReference type="EMBL" id="CAI9728395.1"/>
    </source>
</evidence>
<dbReference type="PROSITE" id="PS01094">
    <property type="entry name" value="UPF0076"/>
    <property type="match status" value="1"/>
</dbReference>
<dbReference type="SUPFAM" id="SSF55298">
    <property type="entry name" value="YjgF-like"/>
    <property type="match status" value="1"/>
</dbReference>
<dbReference type="Pfam" id="PF01042">
    <property type="entry name" value="Ribonuc_L-PSP"/>
    <property type="match status" value="1"/>
</dbReference>
<dbReference type="PANTHER" id="PTHR11803">
    <property type="entry name" value="2-IMINOBUTANOATE/2-IMINOPROPANOATE DEAMINASE RIDA"/>
    <property type="match status" value="1"/>
</dbReference>
<evidence type="ECO:0000256" key="1">
    <source>
        <dbReference type="ARBA" id="ARBA00010552"/>
    </source>
</evidence>
<dbReference type="EMBL" id="OX597822">
    <property type="protein sequence ID" value="CAI9728395.1"/>
    <property type="molecule type" value="Genomic_DNA"/>
</dbReference>
<dbReference type="AlphaFoldDB" id="A0AA36B5Q5"/>
<keyword evidence="3" id="KW-1185">Reference proteome</keyword>
<dbReference type="NCBIfam" id="TIGR00004">
    <property type="entry name" value="Rid family detoxifying hydrolase"/>
    <property type="match status" value="1"/>
</dbReference>
<dbReference type="FunFam" id="3.30.1330.40:FF:000001">
    <property type="entry name" value="L-PSP family endoribonuclease"/>
    <property type="match status" value="1"/>
</dbReference>
<comment type="similarity">
    <text evidence="1">Belongs to the RutC family.</text>
</comment>
<reference evidence="2" key="1">
    <citation type="submission" date="2023-08" db="EMBL/GenBank/DDBJ databases">
        <authorList>
            <person name="Alioto T."/>
            <person name="Alioto T."/>
            <person name="Gomez Garrido J."/>
        </authorList>
    </citation>
    <scope>NUCLEOTIDE SEQUENCE</scope>
</reference>
<proteinExistence type="inferred from homology"/>
<evidence type="ECO:0008006" key="4">
    <source>
        <dbReference type="Google" id="ProtNLM"/>
    </source>
</evidence>
<dbReference type="InterPro" id="IPR035959">
    <property type="entry name" value="RutC-like_sf"/>
</dbReference>
<dbReference type="InterPro" id="IPR019897">
    <property type="entry name" value="RidA_CS"/>
</dbReference>
<dbReference type="InterPro" id="IPR006056">
    <property type="entry name" value="RidA"/>
</dbReference>
<dbReference type="CDD" id="cd00448">
    <property type="entry name" value="YjgF_YER057c_UK114_family"/>
    <property type="match status" value="1"/>
</dbReference>